<sequence>MENHNMWPFQAHAYTRSNIANNHNLSQVAGVEMTASEEISVVAVMAVASDNNGRGNGGVRGNDGGRGNDIVDESSVVTNNDNYFNIVDNDQEGSSYSFKVNIPKMNANNYKEWPQIVRLLLDIKDKLDFLTRAVAGPIGGDIFYKQWKCENSLIVAWLVSSIEMEIGKSYMFFHSAKDV</sequence>
<gene>
    <name evidence="1" type="ORF">VFH_VI072400</name>
</gene>
<evidence type="ECO:0008006" key="3">
    <source>
        <dbReference type="Google" id="ProtNLM"/>
    </source>
</evidence>
<protein>
    <recommendedName>
        <fullName evidence="3">Retrotransposon Copia-like N-terminal domain-containing protein</fullName>
    </recommendedName>
</protein>
<keyword evidence="2" id="KW-1185">Reference proteome</keyword>
<dbReference type="PANTHER" id="PTHR37610">
    <property type="entry name" value="CCHC-TYPE DOMAIN-CONTAINING PROTEIN"/>
    <property type="match status" value="1"/>
</dbReference>
<proteinExistence type="predicted"/>
<organism evidence="1 2">
    <name type="scientific">Vicia faba</name>
    <name type="common">Broad bean</name>
    <name type="synonym">Faba vulgaris</name>
    <dbReference type="NCBI Taxonomy" id="3906"/>
    <lineage>
        <taxon>Eukaryota</taxon>
        <taxon>Viridiplantae</taxon>
        <taxon>Streptophyta</taxon>
        <taxon>Embryophyta</taxon>
        <taxon>Tracheophyta</taxon>
        <taxon>Spermatophyta</taxon>
        <taxon>Magnoliopsida</taxon>
        <taxon>eudicotyledons</taxon>
        <taxon>Gunneridae</taxon>
        <taxon>Pentapetalae</taxon>
        <taxon>rosids</taxon>
        <taxon>fabids</taxon>
        <taxon>Fabales</taxon>
        <taxon>Fabaceae</taxon>
        <taxon>Papilionoideae</taxon>
        <taxon>50 kb inversion clade</taxon>
        <taxon>NPAAA clade</taxon>
        <taxon>Hologalegina</taxon>
        <taxon>IRL clade</taxon>
        <taxon>Fabeae</taxon>
        <taxon>Vicia</taxon>
    </lineage>
</organism>
<name>A0AAV1B518_VICFA</name>
<dbReference type="AlphaFoldDB" id="A0AAV1B518"/>
<dbReference type="Proteomes" id="UP001157006">
    <property type="component" value="Chromosome 6"/>
</dbReference>
<dbReference type="EMBL" id="OX451741">
    <property type="protein sequence ID" value="CAI8617347.1"/>
    <property type="molecule type" value="Genomic_DNA"/>
</dbReference>
<evidence type="ECO:0000313" key="1">
    <source>
        <dbReference type="EMBL" id="CAI8617347.1"/>
    </source>
</evidence>
<reference evidence="1 2" key="1">
    <citation type="submission" date="2023-01" db="EMBL/GenBank/DDBJ databases">
        <authorList>
            <person name="Kreplak J."/>
        </authorList>
    </citation>
    <scope>NUCLEOTIDE SEQUENCE [LARGE SCALE GENOMIC DNA]</scope>
</reference>
<accession>A0AAV1B518</accession>
<evidence type="ECO:0000313" key="2">
    <source>
        <dbReference type="Proteomes" id="UP001157006"/>
    </source>
</evidence>
<dbReference type="PANTHER" id="PTHR37610:SF75">
    <property type="entry name" value="RETROTRANSPOSON COPIA-LIKE N-TERMINAL DOMAIN-CONTAINING PROTEIN"/>
    <property type="match status" value="1"/>
</dbReference>